<dbReference type="GO" id="GO:0016740">
    <property type="term" value="F:transferase activity"/>
    <property type="evidence" value="ECO:0007669"/>
    <property type="project" value="UniProtKB-KW"/>
</dbReference>
<name>A0A7G5BWN8_9BACL</name>
<proteinExistence type="predicted"/>
<dbReference type="SUPFAM" id="SSF53756">
    <property type="entry name" value="UDP-Glycosyltransferase/glycogen phosphorylase"/>
    <property type="match status" value="1"/>
</dbReference>
<dbReference type="Pfam" id="PF13692">
    <property type="entry name" value="Glyco_trans_1_4"/>
    <property type="match status" value="1"/>
</dbReference>
<dbReference type="RefSeq" id="WP_182302732.1">
    <property type="nucleotide sequence ID" value="NZ_CP041969.1"/>
</dbReference>
<gene>
    <name evidence="1" type="ORF">FPL14_09345</name>
</gene>
<dbReference type="CDD" id="cd03801">
    <property type="entry name" value="GT4_PimA-like"/>
    <property type="match status" value="1"/>
</dbReference>
<reference evidence="1 2" key="1">
    <citation type="submission" date="2019-07" db="EMBL/GenBank/DDBJ databases">
        <authorList>
            <person name="Kim J.K."/>
            <person name="Cheong H.-M."/>
            <person name="Choi Y."/>
            <person name="Hwang K.J."/>
            <person name="Lee S."/>
            <person name="Choi C."/>
        </authorList>
    </citation>
    <scope>NUCLEOTIDE SEQUENCE [LARGE SCALE GENOMIC DNA]</scope>
    <source>
        <strain evidence="1 2">KS 22</strain>
    </source>
</reference>
<evidence type="ECO:0000313" key="1">
    <source>
        <dbReference type="EMBL" id="QMV41372.1"/>
    </source>
</evidence>
<keyword evidence="1" id="KW-0808">Transferase</keyword>
<evidence type="ECO:0000313" key="2">
    <source>
        <dbReference type="Proteomes" id="UP000515679"/>
    </source>
</evidence>
<dbReference type="Proteomes" id="UP000515679">
    <property type="component" value="Chromosome"/>
</dbReference>
<dbReference type="AlphaFoldDB" id="A0A7G5BWN8"/>
<sequence length="407" mass="46425">MKLVYAYDVVLGKEESTGRYHHESFHYEFWRNRYASVFRSMELVTRIRSETQSASTGLHGAVTQRLQVEGPDMKVRPLDRMSRPWHYITLREWCKREFREALQGDCVLIARLPSEIGIMGIQTAIEMNKPWMIELVGHPFDSMWYNGSWYGKGYAPWNRYRIRKLCRIASHVSYVTQHYLQSDYPTDGRTLGCSDASLDPITDERFDLRSLPQGTSKGSFKIGLIGTLATRYKGLDTAFRALARLSDYRHVELSILGGGNPEPWRQLAQELGVEDRVSFLGVVPSGKPVRDWLDGLDLYIQPSLTEGLPRGLLEAMSRGVPCLASRVGGIPELLPPERMIEPKDDLALAVRIKGLIRDEEERKNAGFADLTKAREYTEQRLSAQWIGFLAEFKDYAANRLGNDEPFA</sequence>
<dbReference type="Gene3D" id="3.40.50.2000">
    <property type="entry name" value="Glycogen Phosphorylase B"/>
    <property type="match status" value="1"/>
</dbReference>
<organism evidence="1 2">
    <name type="scientific">Cohnella cholangitidis</name>
    <dbReference type="NCBI Taxonomy" id="2598458"/>
    <lineage>
        <taxon>Bacteria</taxon>
        <taxon>Bacillati</taxon>
        <taxon>Bacillota</taxon>
        <taxon>Bacilli</taxon>
        <taxon>Bacillales</taxon>
        <taxon>Paenibacillaceae</taxon>
        <taxon>Cohnella</taxon>
    </lineage>
</organism>
<dbReference type="KEGG" id="cchl:FPL14_09345"/>
<dbReference type="PANTHER" id="PTHR12526">
    <property type="entry name" value="GLYCOSYLTRANSFERASE"/>
    <property type="match status" value="1"/>
</dbReference>
<protein>
    <submittedName>
        <fullName evidence="1">Glycosyltransferase</fullName>
    </submittedName>
</protein>
<accession>A0A7G5BWN8</accession>
<keyword evidence="2" id="KW-1185">Reference proteome</keyword>
<dbReference type="EMBL" id="CP041969">
    <property type="protein sequence ID" value="QMV41372.1"/>
    <property type="molecule type" value="Genomic_DNA"/>
</dbReference>